<dbReference type="Pfam" id="PF03631">
    <property type="entry name" value="Virul_fac_BrkB"/>
    <property type="match status" value="1"/>
</dbReference>
<evidence type="ECO:0000256" key="4">
    <source>
        <dbReference type="ARBA" id="ARBA00022989"/>
    </source>
</evidence>
<protein>
    <submittedName>
        <fullName evidence="8">Cyclic nucleotide-binding domain-containing protein</fullName>
    </submittedName>
</protein>
<dbReference type="PROSITE" id="PS50042">
    <property type="entry name" value="CNMP_BINDING_3"/>
    <property type="match status" value="1"/>
</dbReference>
<dbReference type="InterPro" id="IPR000595">
    <property type="entry name" value="cNMP-bd_dom"/>
</dbReference>
<feature type="transmembrane region" description="Helical" evidence="6">
    <location>
        <begin position="32"/>
        <end position="56"/>
    </location>
</feature>
<evidence type="ECO:0000256" key="3">
    <source>
        <dbReference type="ARBA" id="ARBA00022692"/>
    </source>
</evidence>
<proteinExistence type="predicted"/>
<gene>
    <name evidence="8" type="ORF">ENS59_00495</name>
</gene>
<feature type="transmembrane region" description="Helical" evidence="6">
    <location>
        <begin position="255"/>
        <end position="278"/>
    </location>
</feature>
<evidence type="ECO:0000256" key="6">
    <source>
        <dbReference type="SAM" id="Phobius"/>
    </source>
</evidence>
<reference evidence="8" key="1">
    <citation type="journal article" date="2020" name="mSystems">
        <title>Genome- and Community-Level Interaction Insights into Carbon Utilization and Element Cycling Functions of Hydrothermarchaeota in Hydrothermal Sediment.</title>
        <authorList>
            <person name="Zhou Z."/>
            <person name="Liu Y."/>
            <person name="Xu W."/>
            <person name="Pan J."/>
            <person name="Luo Z.H."/>
            <person name="Li M."/>
        </authorList>
    </citation>
    <scope>NUCLEOTIDE SEQUENCE [LARGE SCALE GENOMIC DNA]</scope>
    <source>
        <strain evidence="8">SpSt-503</strain>
    </source>
</reference>
<dbReference type="GO" id="GO:0005886">
    <property type="term" value="C:plasma membrane"/>
    <property type="evidence" value="ECO:0007669"/>
    <property type="project" value="UniProtKB-SubCell"/>
</dbReference>
<feature type="transmembrane region" description="Helical" evidence="6">
    <location>
        <begin position="140"/>
        <end position="159"/>
    </location>
</feature>
<dbReference type="InterPro" id="IPR014710">
    <property type="entry name" value="RmlC-like_jellyroll"/>
</dbReference>
<dbReference type="CDD" id="cd00038">
    <property type="entry name" value="CAP_ED"/>
    <property type="match status" value="1"/>
</dbReference>
<evidence type="ECO:0000256" key="1">
    <source>
        <dbReference type="ARBA" id="ARBA00004651"/>
    </source>
</evidence>
<sequence length="436" mass="48257">MKYKNFLKGVSSRFLLTFQLFTKNELANHAAAGAYGFFLSAAPALLLVVLFLSNLFRSSPAALTDFFESFSNSYFEGLGSLIDSRSMADSFVRSSGTGLSGIIAILNLIWTGRVFALSLQRGLRVIYPNPPGSVKPIRDTLIPFAIELAAILYALLFIVSTRGALVLIEGSSLNRLFPLLLPLLRLISFILPFFGLGLLTYGAYRLVPHEPPSRLAALQGALVGMILYSGVSIMFQNLVNPGRYNLVYGTLGNVVLLLANVYFFFSFFFLGAQFAYVINSFDALMFTRFRKMQSSAPKTSQNGIPHFEKQMFGSPLGEMKKYIRSYEPGYRLFSAGEPGNTIFYVLSGTVGIYIQEENGPLQKIADLSEGNFIGEMAYLLSEPRTATAITETQAVVLELPPELFEKVLKTDPETARYIIDSLSRRIKTANEKIRAL</sequence>
<comment type="caution">
    <text evidence="8">The sequence shown here is derived from an EMBL/GenBank/DDBJ whole genome shotgun (WGS) entry which is preliminary data.</text>
</comment>
<name>A0A7C3IFS7_9SPIR</name>
<accession>A0A7C3IFS7</accession>
<dbReference type="PANTHER" id="PTHR30213:SF1">
    <property type="entry name" value="INNER MEMBRANE PROTEIN YHJD"/>
    <property type="match status" value="1"/>
</dbReference>
<keyword evidence="4 6" id="KW-1133">Transmembrane helix</keyword>
<organism evidence="8">
    <name type="scientific">Gracilinema caldarium</name>
    <dbReference type="NCBI Taxonomy" id="215591"/>
    <lineage>
        <taxon>Bacteria</taxon>
        <taxon>Pseudomonadati</taxon>
        <taxon>Spirochaetota</taxon>
        <taxon>Spirochaetia</taxon>
        <taxon>Spirochaetales</taxon>
        <taxon>Breznakiellaceae</taxon>
        <taxon>Gracilinema</taxon>
    </lineage>
</organism>
<keyword evidence="5 6" id="KW-0472">Membrane</keyword>
<dbReference type="InterPro" id="IPR018490">
    <property type="entry name" value="cNMP-bd_dom_sf"/>
</dbReference>
<keyword evidence="3 6" id="KW-0812">Transmembrane</keyword>
<dbReference type="InterPro" id="IPR017039">
    <property type="entry name" value="Virul_fac_BrkB"/>
</dbReference>
<dbReference type="SUPFAM" id="SSF51206">
    <property type="entry name" value="cAMP-binding domain-like"/>
    <property type="match status" value="1"/>
</dbReference>
<dbReference type="EMBL" id="DSVL01000014">
    <property type="protein sequence ID" value="HFH27981.1"/>
    <property type="molecule type" value="Genomic_DNA"/>
</dbReference>
<evidence type="ECO:0000259" key="7">
    <source>
        <dbReference type="PROSITE" id="PS50042"/>
    </source>
</evidence>
<feature type="transmembrane region" description="Helical" evidence="6">
    <location>
        <begin position="216"/>
        <end position="235"/>
    </location>
</feature>
<comment type="subcellular location">
    <subcellularLocation>
        <location evidence="1">Cell membrane</location>
        <topology evidence="1">Multi-pass membrane protein</topology>
    </subcellularLocation>
</comment>
<dbReference type="PANTHER" id="PTHR30213">
    <property type="entry name" value="INNER MEMBRANE PROTEIN YHJD"/>
    <property type="match status" value="1"/>
</dbReference>
<feature type="transmembrane region" description="Helical" evidence="6">
    <location>
        <begin position="179"/>
        <end position="204"/>
    </location>
</feature>
<dbReference type="AlphaFoldDB" id="A0A7C3IFS7"/>
<dbReference type="Pfam" id="PF00027">
    <property type="entry name" value="cNMP_binding"/>
    <property type="match status" value="1"/>
</dbReference>
<feature type="transmembrane region" description="Helical" evidence="6">
    <location>
        <begin position="99"/>
        <end position="119"/>
    </location>
</feature>
<dbReference type="Gene3D" id="2.60.120.10">
    <property type="entry name" value="Jelly Rolls"/>
    <property type="match status" value="1"/>
</dbReference>
<evidence type="ECO:0000256" key="5">
    <source>
        <dbReference type="ARBA" id="ARBA00023136"/>
    </source>
</evidence>
<feature type="domain" description="Cyclic nucleotide-binding" evidence="7">
    <location>
        <begin position="324"/>
        <end position="425"/>
    </location>
</feature>
<dbReference type="SMART" id="SM00100">
    <property type="entry name" value="cNMP"/>
    <property type="match status" value="1"/>
</dbReference>
<evidence type="ECO:0000256" key="2">
    <source>
        <dbReference type="ARBA" id="ARBA00022475"/>
    </source>
</evidence>
<evidence type="ECO:0000313" key="8">
    <source>
        <dbReference type="EMBL" id="HFH27981.1"/>
    </source>
</evidence>
<keyword evidence="2" id="KW-1003">Cell membrane</keyword>